<evidence type="ECO:0000256" key="4">
    <source>
        <dbReference type="SAM" id="SignalP"/>
    </source>
</evidence>
<dbReference type="PANTHER" id="PTHR30290">
    <property type="entry name" value="PERIPLASMIC BINDING COMPONENT OF ABC TRANSPORTER"/>
    <property type="match status" value="1"/>
</dbReference>
<evidence type="ECO:0000313" key="7">
    <source>
        <dbReference type="Proteomes" id="UP000501387"/>
    </source>
</evidence>
<evidence type="ECO:0000313" key="6">
    <source>
        <dbReference type="EMBL" id="QIM16255.1"/>
    </source>
</evidence>
<dbReference type="KEGG" id="lins:G7067_07195"/>
<name>A0A6G8FIR0_9MICO</name>
<evidence type="ECO:0000256" key="2">
    <source>
        <dbReference type="ARBA" id="ARBA00022448"/>
    </source>
</evidence>
<accession>A0A6G8FIR0</accession>
<feature type="domain" description="Solute-binding protein family 5" evidence="5">
    <location>
        <begin position="81"/>
        <end position="404"/>
    </location>
</feature>
<gene>
    <name evidence="6" type="ORF">G7067_07195</name>
</gene>
<dbReference type="EMBL" id="CP049934">
    <property type="protein sequence ID" value="QIM16255.1"/>
    <property type="molecule type" value="Genomic_DNA"/>
</dbReference>
<dbReference type="SUPFAM" id="SSF53850">
    <property type="entry name" value="Periplasmic binding protein-like II"/>
    <property type="match status" value="1"/>
</dbReference>
<dbReference type="CDD" id="cd08503">
    <property type="entry name" value="PBP2_NikA_DppA_OppA_like_17"/>
    <property type="match status" value="1"/>
</dbReference>
<dbReference type="AlphaFoldDB" id="A0A6G8FIR0"/>
<dbReference type="Proteomes" id="UP000501387">
    <property type="component" value="Chromosome"/>
</dbReference>
<dbReference type="Gene3D" id="3.40.190.10">
    <property type="entry name" value="Periplasmic binding protein-like II"/>
    <property type="match status" value="1"/>
</dbReference>
<dbReference type="GO" id="GO:0043190">
    <property type="term" value="C:ATP-binding cassette (ABC) transporter complex"/>
    <property type="evidence" value="ECO:0007669"/>
    <property type="project" value="InterPro"/>
</dbReference>
<dbReference type="GO" id="GO:0042597">
    <property type="term" value="C:periplasmic space"/>
    <property type="evidence" value="ECO:0007669"/>
    <property type="project" value="UniProtKB-ARBA"/>
</dbReference>
<dbReference type="GO" id="GO:1904680">
    <property type="term" value="F:peptide transmembrane transporter activity"/>
    <property type="evidence" value="ECO:0007669"/>
    <property type="project" value="TreeGrafter"/>
</dbReference>
<feature type="signal peptide" evidence="4">
    <location>
        <begin position="1"/>
        <end position="26"/>
    </location>
</feature>
<dbReference type="InterPro" id="IPR030678">
    <property type="entry name" value="Peptide/Ni-bd"/>
</dbReference>
<organism evidence="6 7">
    <name type="scientific">Leucobacter insecticola</name>
    <dbReference type="NCBI Taxonomy" id="2714934"/>
    <lineage>
        <taxon>Bacteria</taxon>
        <taxon>Bacillati</taxon>
        <taxon>Actinomycetota</taxon>
        <taxon>Actinomycetes</taxon>
        <taxon>Micrococcales</taxon>
        <taxon>Microbacteriaceae</taxon>
        <taxon>Leucobacter</taxon>
    </lineage>
</organism>
<dbReference type="PANTHER" id="PTHR30290:SF9">
    <property type="entry name" value="OLIGOPEPTIDE-BINDING PROTEIN APPA"/>
    <property type="match status" value="1"/>
</dbReference>
<protein>
    <submittedName>
        <fullName evidence="6">ABC transporter substrate-binding protein</fullName>
    </submittedName>
</protein>
<dbReference type="Pfam" id="PF00496">
    <property type="entry name" value="SBP_bac_5"/>
    <property type="match status" value="1"/>
</dbReference>
<dbReference type="RefSeq" id="WP_166323093.1">
    <property type="nucleotide sequence ID" value="NZ_CP049934.1"/>
</dbReference>
<dbReference type="PROSITE" id="PS51257">
    <property type="entry name" value="PROKAR_LIPOPROTEIN"/>
    <property type="match status" value="1"/>
</dbReference>
<keyword evidence="3 4" id="KW-0732">Signal</keyword>
<keyword evidence="2" id="KW-0813">Transport</keyword>
<dbReference type="PIRSF" id="PIRSF002741">
    <property type="entry name" value="MppA"/>
    <property type="match status" value="1"/>
</dbReference>
<evidence type="ECO:0000259" key="5">
    <source>
        <dbReference type="Pfam" id="PF00496"/>
    </source>
</evidence>
<reference evidence="6 7" key="1">
    <citation type="submission" date="2020-03" db="EMBL/GenBank/DDBJ databases">
        <title>Leucobacter sp. nov., isolated from beetles.</title>
        <authorList>
            <person name="Hyun D.-W."/>
            <person name="Bae J.-W."/>
        </authorList>
    </citation>
    <scope>NUCLEOTIDE SEQUENCE [LARGE SCALE GENOMIC DNA]</scope>
    <source>
        <strain evidence="6 7">HDW9B</strain>
    </source>
</reference>
<comment type="similarity">
    <text evidence="1">Belongs to the bacterial solute-binding protein 5 family.</text>
</comment>
<dbReference type="GO" id="GO:0015833">
    <property type="term" value="P:peptide transport"/>
    <property type="evidence" value="ECO:0007669"/>
    <property type="project" value="TreeGrafter"/>
</dbReference>
<keyword evidence="7" id="KW-1185">Reference proteome</keyword>
<dbReference type="Gene3D" id="3.10.105.10">
    <property type="entry name" value="Dipeptide-binding Protein, Domain 3"/>
    <property type="match status" value="1"/>
</dbReference>
<feature type="chain" id="PRO_5039314004" evidence="4">
    <location>
        <begin position="27"/>
        <end position="506"/>
    </location>
</feature>
<dbReference type="InterPro" id="IPR039424">
    <property type="entry name" value="SBP_5"/>
</dbReference>
<evidence type="ECO:0000256" key="1">
    <source>
        <dbReference type="ARBA" id="ARBA00005695"/>
    </source>
</evidence>
<dbReference type="InterPro" id="IPR000914">
    <property type="entry name" value="SBP_5_dom"/>
</dbReference>
<proteinExistence type="inferred from homology"/>
<sequence>MHIRTRTQRGVAALAAVLLAASLASCAPSADDGGGEVLTIGVVGNSKDQVQPYTQQGSSSASALYRQVYEGLTATDPSGAVIYKLAESMTPNETLDTWTVKLREGVTTHAGEEFVAEDAVESLKWMLDPDNAWAFATQIGFIDPEGLKIIDDYTFEMNLNRPYGPVPNALAMDRVLMRSLKGATEDAPAGTGPFEVASFTAGQEAQLTRFDDYWGEKAGVEKVKLSFFQDQQAVTNALRGGQVDIAHGIPFTDVPSLEKEPGINLLVSETASYPFMSMNMSVPPFDNPKVREAMRLIADREEIVEKAFGGYAVVGNDYIGKNTSCPTPDVPQRKQDLERAKQLLEEAGATDINVDLVTDAAFPGMMEMAQLYAQQAAKVGVTINVKKLDVASFLNRWLEWPFHVGYTSSPYLLTATSHFLPGGSENSTHMDDAEYNALADKLYMTADPDEQCGFVSQMQAIENKRGGDIVVVNGNSIAGYRDGVTGLKEELYGKSAYALEGVTLKK</sequence>
<evidence type="ECO:0000256" key="3">
    <source>
        <dbReference type="ARBA" id="ARBA00022729"/>
    </source>
</evidence>